<reference evidence="1 4" key="1">
    <citation type="submission" date="2017-11" db="EMBL/GenBank/DDBJ databases">
        <title>Genome sequencing of Prevotella intermedia KCOM 2033.</title>
        <authorList>
            <person name="Kook J.-K."/>
            <person name="Park S.-N."/>
            <person name="Lim Y.K."/>
        </authorList>
    </citation>
    <scope>NUCLEOTIDE SEQUENCE [LARGE SCALE GENOMIC DNA]</scope>
    <source>
        <strain evidence="1 4">KCOM 2033</strain>
    </source>
</reference>
<dbReference type="EMBL" id="PENF01000001">
    <property type="protein sequence ID" value="PJI20906.1"/>
    <property type="molecule type" value="Genomic_DNA"/>
</dbReference>
<evidence type="ECO:0000313" key="1">
    <source>
        <dbReference type="EMBL" id="ATV53790.1"/>
    </source>
</evidence>
<name>A0A2D3NMC3_PREIN</name>
<dbReference type="EMBL" id="CP024696">
    <property type="protein sequence ID" value="ATV53790.1"/>
    <property type="molecule type" value="Genomic_DNA"/>
</dbReference>
<dbReference type="RefSeq" id="WP_099984865.1">
    <property type="nucleotide sequence ID" value="NZ_CP024696.1"/>
</dbReference>
<gene>
    <name evidence="1" type="ORF">CTM50_00955</name>
    <name evidence="2" type="ORF">CTM53_01040</name>
</gene>
<organism evidence="1 4">
    <name type="scientific">Prevotella intermedia</name>
    <dbReference type="NCBI Taxonomy" id="28131"/>
    <lineage>
        <taxon>Bacteria</taxon>
        <taxon>Pseudomonadati</taxon>
        <taxon>Bacteroidota</taxon>
        <taxon>Bacteroidia</taxon>
        <taxon>Bacteroidales</taxon>
        <taxon>Prevotellaceae</taxon>
        <taxon>Prevotella</taxon>
    </lineage>
</organism>
<dbReference type="Proteomes" id="UP000229323">
    <property type="component" value="Chromosome"/>
</dbReference>
<dbReference type="Gene3D" id="3.40.50.2000">
    <property type="entry name" value="Glycogen Phosphorylase B"/>
    <property type="match status" value="1"/>
</dbReference>
<reference evidence="2 3" key="2">
    <citation type="submission" date="2017-11" db="EMBL/GenBank/DDBJ databases">
        <title>Genome sequencing of Prevotella intermedia KCOM 2698.</title>
        <authorList>
            <person name="Kook J.-K."/>
            <person name="Park S.-N."/>
            <person name="Lim Y.K."/>
        </authorList>
    </citation>
    <scope>NUCLEOTIDE SEQUENCE [LARGE SCALE GENOMIC DNA]</scope>
    <source>
        <strain evidence="2 3">KCOM 2698</strain>
    </source>
</reference>
<evidence type="ECO:0000313" key="3">
    <source>
        <dbReference type="Proteomes" id="UP000229102"/>
    </source>
</evidence>
<accession>A0A2D3NMC3</accession>
<evidence type="ECO:0008006" key="5">
    <source>
        <dbReference type="Google" id="ProtNLM"/>
    </source>
</evidence>
<dbReference type="Proteomes" id="UP000229102">
    <property type="component" value="Unassembled WGS sequence"/>
</dbReference>
<evidence type="ECO:0000313" key="2">
    <source>
        <dbReference type="EMBL" id="PJI20906.1"/>
    </source>
</evidence>
<protein>
    <recommendedName>
        <fullName evidence="5">Glycosyltransferase</fullName>
    </recommendedName>
</protein>
<proteinExistence type="predicted"/>
<dbReference type="SUPFAM" id="SSF53756">
    <property type="entry name" value="UDP-Glycosyltransferase/glycogen phosphorylase"/>
    <property type="match status" value="1"/>
</dbReference>
<dbReference type="AlphaFoldDB" id="A0A2D3NMC3"/>
<sequence length="351" mass="41855">MKQVIIDPRMKYNYASWYLLGIKRLLKEWKVLYDVRPFKAIKYENTADYNSGIAFIVRDDIQDKKVFIDTEDVAKIFIDRYEWCDVYGMVNPTKEQVKQYEKLVAIGPEFGITLENSLLTVFRCLKNFAKGYKFTHISFKDYLRDYLYTNIRRRSLNVYESKTKIRTNYIFHASTLWYNEFAATDTNMYRGEFLKACKKAGFEIEGGLFYVNGESVLKEMPDYPKYKKEYKDFIYESRLSMDDYIKKTKESILVFNTPSVCECHGWKLAEYLCMGKAIISTPLTREMPEKLIHGEHVHFVERVEDIYNAVLKIKHDNEYRYKLERGARAYYEEWLSPEVVIKRIIEKAEQN</sequence>
<evidence type="ECO:0000313" key="4">
    <source>
        <dbReference type="Proteomes" id="UP000229323"/>
    </source>
</evidence>